<evidence type="ECO:0000313" key="2">
    <source>
        <dbReference type="EMBL" id="EKG13585.1"/>
    </source>
</evidence>
<dbReference type="Proteomes" id="UP000007129">
    <property type="component" value="Unassembled WGS sequence"/>
</dbReference>
<dbReference type="Gene3D" id="3.40.50.300">
    <property type="entry name" value="P-loop containing nucleotide triphosphate hydrolases"/>
    <property type="match status" value="1"/>
</dbReference>
<keyword evidence="1" id="KW-0472">Membrane</keyword>
<dbReference type="Pfam" id="PF17784">
    <property type="entry name" value="Sulfotransfer_4"/>
    <property type="match status" value="1"/>
</dbReference>
<feature type="transmembrane region" description="Helical" evidence="1">
    <location>
        <begin position="241"/>
        <end position="262"/>
    </location>
</feature>
<keyword evidence="1" id="KW-1133">Transmembrane helix</keyword>
<dbReference type="InterPro" id="IPR040632">
    <property type="entry name" value="Sulfotransfer_4"/>
</dbReference>
<comment type="caution">
    <text evidence="2">The sequence shown here is derived from an EMBL/GenBank/DDBJ whole genome shotgun (WGS) entry which is preliminary data.</text>
</comment>
<reference evidence="2 3" key="1">
    <citation type="journal article" date="2012" name="BMC Genomics">
        <title>Tools to kill: Genome of one of the most destructive plant pathogenic fungi Macrophomina phaseolina.</title>
        <authorList>
            <person name="Islam M.S."/>
            <person name="Haque M.S."/>
            <person name="Islam M.M."/>
            <person name="Emdad E.M."/>
            <person name="Halim A."/>
            <person name="Hossen Q.M.M."/>
            <person name="Hossain M.Z."/>
            <person name="Ahmed B."/>
            <person name="Rahim S."/>
            <person name="Rahman M.S."/>
            <person name="Alam M.M."/>
            <person name="Hou S."/>
            <person name="Wan X."/>
            <person name="Saito J.A."/>
            <person name="Alam M."/>
        </authorList>
    </citation>
    <scope>NUCLEOTIDE SEQUENCE [LARGE SCALE GENOMIC DNA]</scope>
    <source>
        <strain evidence="2 3">MS6</strain>
    </source>
</reference>
<accession>K2S9L5</accession>
<dbReference type="AlphaFoldDB" id="K2S9L5"/>
<evidence type="ECO:0008006" key="4">
    <source>
        <dbReference type="Google" id="ProtNLM"/>
    </source>
</evidence>
<evidence type="ECO:0000256" key="1">
    <source>
        <dbReference type="SAM" id="Phobius"/>
    </source>
</evidence>
<sequence length="283" mass="32811">MAEKPRQIDNVKAVRSRPMRLLILSAPRTGTESLNLALEQLGYNVFSFGKMMSNWRETIPLWTEAIEAKYLGKGKKYDREEFDKLLGDYDVVKCPHALLFAEELVKAYPEARAIITIRDFDSWKRSMDKTIWPLRHSLGYRLLYRFDEFRRAWWPFMCLVIDTAYAGWEKNSKEMYEEHHRHMRNMVPPSKLLEFSPKDGWKPLCTYLDVPVPDVPFPRINASHTLQQQGRDARYALFKKAVMNTVTGVVLALVIVTALGLAKGSLFRRGRKATPRPPSSITM</sequence>
<keyword evidence="1" id="KW-0812">Transmembrane</keyword>
<gene>
    <name evidence="2" type="ORF">MPH_09265</name>
</gene>
<dbReference type="SUPFAM" id="SSF52540">
    <property type="entry name" value="P-loop containing nucleoside triphosphate hydrolases"/>
    <property type="match status" value="1"/>
</dbReference>
<evidence type="ECO:0000313" key="3">
    <source>
        <dbReference type="Proteomes" id="UP000007129"/>
    </source>
</evidence>
<dbReference type="InParanoid" id="K2S9L5"/>
<dbReference type="HOGENOM" id="CLU_061199_0_1_1"/>
<proteinExistence type="predicted"/>
<organism evidence="2 3">
    <name type="scientific">Macrophomina phaseolina (strain MS6)</name>
    <name type="common">Charcoal rot fungus</name>
    <dbReference type="NCBI Taxonomy" id="1126212"/>
    <lineage>
        <taxon>Eukaryota</taxon>
        <taxon>Fungi</taxon>
        <taxon>Dikarya</taxon>
        <taxon>Ascomycota</taxon>
        <taxon>Pezizomycotina</taxon>
        <taxon>Dothideomycetes</taxon>
        <taxon>Dothideomycetes incertae sedis</taxon>
        <taxon>Botryosphaeriales</taxon>
        <taxon>Botryosphaeriaceae</taxon>
        <taxon>Macrophomina</taxon>
    </lineage>
</organism>
<dbReference type="PANTHER" id="PTHR36978:SF4">
    <property type="entry name" value="P-LOOP CONTAINING NUCLEOSIDE TRIPHOSPHATE HYDROLASE PROTEIN"/>
    <property type="match status" value="1"/>
</dbReference>
<dbReference type="OrthoDB" id="408152at2759"/>
<dbReference type="InterPro" id="IPR027417">
    <property type="entry name" value="P-loop_NTPase"/>
</dbReference>
<protein>
    <recommendedName>
        <fullName evidence="4">NAD dependent epimerase/dehydratase</fullName>
    </recommendedName>
</protein>
<dbReference type="EMBL" id="AHHD01000405">
    <property type="protein sequence ID" value="EKG13585.1"/>
    <property type="molecule type" value="Genomic_DNA"/>
</dbReference>
<dbReference type="VEuPathDB" id="FungiDB:MPH_09265"/>
<dbReference type="eggNOG" id="ENOG502S41B">
    <property type="taxonomic scope" value="Eukaryota"/>
</dbReference>
<dbReference type="PANTHER" id="PTHR36978">
    <property type="entry name" value="P-LOOP CONTAINING NUCLEOTIDE TRIPHOSPHATE HYDROLASE"/>
    <property type="match status" value="1"/>
</dbReference>
<name>K2S9L5_MACPH</name>
<dbReference type="STRING" id="1126212.K2S9L5"/>